<dbReference type="AlphaFoldDB" id="A0A401IFT3"/>
<gene>
    <name evidence="4" type="ORF">AsFPU1_1441</name>
</gene>
<protein>
    <submittedName>
        <fullName evidence="4">Peptidase</fullName>
    </submittedName>
</protein>
<sequence>MAEPKNWQGMAHFLEHMIFKGTKNILPGVFDQVVEHNGGVTNAATSHDYAHFFLTTASPYLADTLPYLAEILLQAEIAEDEFIRERDVVLEEIRSCYDDPDWLGFQTLCESLYQHHPYGKSILGDESRLRQYSPHQMRCFHRTHYQPQNMTVVIVGNVQQDKALSLVETEFKDFNVPSECPPTGWKAEPPLQEVRRNKMYLQRLEQGRLLMGWVGPGIDKLEDGLGLDLISVILGAGRTSRLVRELREEKHLVWHIESSFSLQKDSSLFTIGAWLDVPYLEKVEDLICDRLVQLQVELISEAELNRAKRLLCHDYIFSTETPGQLAGLYGYYETIASAELSLSYPLIIEKLSPQDLQRIACEYLSPERYAITVMQPC</sequence>
<name>A0A401IFT3_APHSA</name>
<dbReference type="InterPro" id="IPR007863">
    <property type="entry name" value="Peptidase_M16_C"/>
</dbReference>
<dbReference type="InterPro" id="IPR011249">
    <property type="entry name" value="Metalloenz_LuxS/M16"/>
</dbReference>
<feature type="domain" description="Peptidase M16 N-terminal" evidence="2">
    <location>
        <begin position="1"/>
        <end position="125"/>
    </location>
</feature>
<evidence type="ECO:0000259" key="2">
    <source>
        <dbReference type="Pfam" id="PF00675"/>
    </source>
</evidence>
<accession>A0A401IFT3</accession>
<dbReference type="Proteomes" id="UP000287247">
    <property type="component" value="Unassembled WGS sequence"/>
</dbReference>
<dbReference type="Pfam" id="PF00675">
    <property type="entry name" value="Peptidase_M16"/>
    <property type="match status" value="1"/>
</dbReference>
<dbReference type="SUPFAM" id="SSF63411">
    <property type="entry name" value="LuxS/MPP-like metallohydrolase"/>
    <property type="match status" value="2"/>
</dbReference>
<comment type="similarity">
    <text evidence="1">Belongs to the peptidase M16 family.</text>
</comment>
<dbReference type="Gene3D" id="3.30.830.10">
    <property type="entry name" value="Metalloenzyme, LuxS/M16 peptidase-like"/>
    <property type="match status" value="2"/>
</dbReference>
<evidence type="ECO:0000313" key="5">
    <source>
        <dbReference type="Proteomes" id="UP000287247"/>
    </source>
</evidence>
<keyword evidence="5" id="KW-1185">Reference proteome</keyword>
<dbReference type="InterPro" id="IPR011765">
    <property type="entry name" value="Pept_M16_N"/>
</dbReference>
<dbReference type="PANTHER" id="PTHR11851">
    <property type="entry name" value="METALLOPROTEASE"/>
    <property type="match status" value="1"/>
</dbReference>
<dbReference type="Pfam" id="PF05193">
    <property type="entry name" value="Peptidase_M16_C"/>
    <property type="match status" value="1"/>
</dbReference>
<dbReference type="EMBL" id="BDQK01000005">
    <property type="protein sequence ID" value="GBF80040.1"/>
    <property type="molecule type" value="Genomic_DNA"/>
</dbReference>
<organism evidence="4 5">
    <name type="scientific">Aphanothece sacrum FPU1</name>
    <dbReference type="NCBI Taxonomy" id="1920663"/>
    <lineage>
        <taxon>Bacteria</taxon>
        <taxon>Bacillati</taxon>
        <taxon>Cyanobacteriota</taxon>
        <taxon>Cyanophyceae</taxon>
        <taxon>Oscillatoriophycideae</taxon>
        <taxon>Chroococcales</taxon>
        <taxon>Aphanothecaceae</taxon>
        <taxon>Aphanothece</taxon>
    </lineage>
</organism>
<evidence type="ECO:0000259" key="3">
    <source>
        <dbReference type="Pfam" id="PF05193"/>
    </source>
</evidence>
<reference evidence="5" key="1">
    <citation type="submission" date="2017-05" db="EMBL/GenBank/DDBJ databases">
        <title>Physiological properties and genetic analysis related to exopolysaccharide production of fresh-water unicellular cyanobacterium Aphanothece sacrum, Suizenji Nori, that has been cultured as a food source in Japan.</title>
        <authorList>
            <person name="Kanesaki Y."/>
            <person name="Yoshikawa S."/>
            <person name="Ohki K."/>
        </authorList>
    </citation>
    <scope>NUCLEOTIDE SEQUENCE [LARGE SCALE GENOMIC DNA]</scope>
    <source>
        <strain evidence="5">FPU1</strain>
    </source>
</reference>
<dbReference type="InterPro" id="IPR050361">
    <property type="entry name" value="MPP/UQCRC_Complex"/>
</dbReference>
<feature type="domain" description="Peptidase M16 C-terminal" evidence="3">
    <location>
        <begin position="135"/>
        <end position="311"/>
    </location>
</feature>
<evidence type="ECO:0000313" key="4">
    <source>
        <dbReference type="EMBL" id="GBF80040.1"/>
    </source>
</evidence>
<comment type="caution">
    <text evidence="4">The sequence shown here is derived from an EMBL/GenBank/DDBJ whole genome shotgun (WGS) entry which is preliminary data.</text>
</comment>
<evidence type="ECO:0000256" key="1">
    <source>
        <dbReference type="ARBA" id="ARBA00007261"/>
    </source>
</evidence>
<dbReference type="GO" id="GO:0046872">
    <property type="term" value="F:metal ion binding"/>
    <property type="evidence" value="ECO:0007669"/>
    <property type="project" value="InterPro"/>
</dbReference>
<proteinExistence type="inferred from homology"/>
<dbReference type="PANTHER" id="PTHR11851:SF49">
    <property type="entry name" value="MITOCHONDRIAL-PROCESSING PEPTIDASE SUBUNIT ALPHA"/>
    <property type="match status" value="1"/>
</dbReference>